<dbReference type="InterPro" id="IPR037523">
    <property type="entry name" value="VOC_core"/>
</dbReference>
<accession>A0ABQ5W5G4</accession>
<proteinExistence type="predicted"/>
<dbReference type="RefSeq" id="WP_284340738.1">
    <property type="nucleotide sequence ID" value="NZ_BSNS01000011.1"/>
</dbReference>
<protein>
    <recommendedName>
        <fullName evidence="1">VOC domain-containing protein</fullName>
    </recommendedName>
</protein>
<evidence type="ECO:0000259" key="1">
    <source>
        <dbReference type="PROSITE" id="PS51819"/>
    </source>
</evidence>
<name>A0ABQ5W5G4_9HYPH</name>
<evidence type="ECO:0000313" key="3">
    <source>
        <dbReference type="Proteomes" id="UP001156691"/>
    </source>
</evidence>
<dbReference type="Pfam" id="PF00903">
    <property type="entry name" value="Glyoxalase"/>
    <property type="match status" value="1"/>
</dbReference>
<reference evidence="3" key="1">
    <citation type="journal article" date="2019" name="Int. J. Syst. Evol. Microbiol.">
        <title>The Global Catalogue of Microorganisms (GCM) 10K type strain sequencing project: providing services to taxonomists for standard genome sequencing and annotation.</title>
        <authorList>
            <consortium name="The Broad Institute Genomics Platform"/>
            <consortium name="The Broad Institute Genome Sequencing Center for Infectious Disease"/>
            <person name="Wu L."/>
            <person name="Ma J."/>
        </authorList>
    </citation>
    <scope>NUCLEOTIDE SEQUENCE [LARGE SCALE GENOMIC DNA]</scope>
    <source>
        <strain evidence="3">NBRC 112416</strain>
    </source>
</reference>
<organism evidence="2 3">
    <name type="scientific">Devosia nitrariae</name>
    <dbReference type="NCBI Taxonomy" id="2071872"/>
    <lineage>
        <taxon>Bacteria</taxon>
        <taxon>Pseudomonadati</taxon>
        <taxon>Pseudomonadota</taxon>
        <taxon>Alphaproteobacteria</taxon>
        <taxon>Hyphomicrobiales</taxon>
        <taxon>Devosiaceae</taxon>
        <taxon>Devosia</taxon>
    </lineage>
</organism>
<dbReference type="PROSITE" id="PS51819">
    <property type="entry name" value="VOC"/>
    <property type="match status" value="1"/>
</dbReference>
<keyword evidence="3" id="KW-1185">Reference proteome</keyword>
<sequence>MPAALGLSSTLLTRNLDDSIDFYRRLTGFDLVRSEPWYALLAPGPESDAQLGLIDWVSEFVPKAARGIPQGAYIEIVVPDVQAALAAVESFDIEVIEEPLEHYRGSRAVLRDLDGHVITIVTPEARFALPPEHHVG</sequence>
<feature type="domain" description="VOC" evidence="1">
    <location>
        <begin position="4"/>
        <end position="123"/>
    </location>
</feature>
<evidence type="ECO:0000313" key="2">
    <source>
        <dbReference type="EMBL" id="GLQ55322.1"/>
    </source>
</evidence>
<dbReference type="SUPFAM" id="SSF54593">
    <property type="entry name" value="Glyoxalase/Bleomycin resistance protein/Dihydroxybiphenyl dioxygenase"/>
    <property type="match status" value="1"/>
</dbReference>
<dbReference type="EMBL" id="BSNS01000011">
    <property type="protein sequence ID" value="GLQ55322.1"/>
    <property type="molecule type" value="Genomic_DNA"/>
</dbReference>
<dbReference type="InterPro" id="IPR004360">
    <property type="entry name" value="Glyas_Fos-R_dOase_dom"/>
</dbReference>
<dbReference type="Gene3D" id="3.10.180.10">
    <property type="entry name" value="2,3-Dihydroxybiphenyl 1,2-Dioxygenase, domain 1"/>
    <property type="match status" value="1"/>
</dbReference>
<dbReference type="Proteomes" id="UP001156691">
    <property type="component" value="Unassembled WGS sequence"/>
</dbReference>
<dbReference type="InterPro" id="IPR029068">
    <property type="entry name" value="Glyas_Bleomycin-R_OHBP_Dase"/>
</dbReference>
<comment type="caution">
    <text evidence="2">The sequence shown here is derived from an EMBL/GenBank/DDBJ whole genome shotgun (WGS) entry which is preliminary data.</text>
</comment>
<gene>
    <name evidence="2" type="ORF">GCM10010862_25810</name>
</gene>